<evidence type="ECO:0000313" key="3">
    <source>
        <dbReference type="EMBL" id="SQB16475.1"/>
    </source>
</evidence>
<keyword evidence="2" id="KW-0732">Signal</keyword>
<dbReference type="EMBL" id="UAVW01000020">
    <property type="protein sequence ID" value="SQB16475.1"/>
    <property type="molecule type" value="Genomic_DNA"/>
</dbReference>
<feature type="signal peptide" evidence="2">
    <location>
        <begin position="1"/>
        <end position="25"/>
    </location>
</feature>
<evidence type="ECO:0000256" key="1">
    <source>
        <dbReference type="SAM" id="Phobius"/>
    </source>
</evidence>
<keyword evidence="1" id="KW-0812">Transmembrane</keyword>
<name>A0A2X2UXG6_9FIRM</name>
<feature type="chain" id="PRO_5016088754" description="Lipoprotein" evidence="2">
    <location>
        <begin position="26"/>
        <end position="260"/>
    </location>
</feature>
<organism evidence="3 4">
    <name type="scientific">Enterocloster clostridioformis</name>
    <dbReference type="NCBI Taxonomy" id="1531"/>
    <lineage>
        <taxon>Bacteria</taxon>
        <taxon>Bacillati</taxon>
        <taxon>Bacillota</taxon>
        <taxon>Clostridia</taxon>
        <taxon>Lachnospirales</taxon>
        <taxon>Lachnospiraceae</taxon>
        <taxon>Enterocloster</taxon>
    </lineage>
</organism>
<dbReference type="AlphaFoldDB" id="A0A2X2UXG6"/>
<evidence type="ECO:0008006" key="5">
    <source>
        <dbReference type="Google" id="ProtNLM"/>
    </source>
</evidence>
<reference evidence="3 4" key="1">
    <citation type="submission" date="2018-06" db="EMBL/GenBank/DDBJ databases">
        <authorList>
            <consortium name="Pathogen Informatics"/>
            <person name="Doyle S."/>
        </authorList>
    </citation>
    <scope>NUCLEOTIDE SEQUENCE [LARGE SCALE GENOMIC DNA]</scope>
    <source>
        <strain evidence="3 4">NCTC11224</strain>
    </source>
</reference>
<keyword evidence="1" id="KW-0472">Membrane</keyword>
<evidence type="ECO:0000256" key="2">
    <source>
        <dbReference type="SAM" id="SignalP"/>
    </source>
</evidence>
<dbReference type="RefSeq" id="WP_146774991.1">
    <property type="nucleotide sequence ID" value="NZ_JAIWZC010000001.1"/>
</dbReference>
<accession>A0A2X2UXG6</accession>
<keyword evidence="1" id="KW-1133">Transmembrane helix</keyword>
<dbReference type="Proteomes" id="UP000251853">
    <property type="component" value="Unassembled WGS sequence"/>
</dbReference>
<keyword evidence="4" id="KW-1185">Reference proteome</keyword>
<evidence type="ECO:0000313" key="4">
    <source>
        <dbReference type="Proteomes" id="UP000251853"/>
    </source>
</evidence>
<sequence>MMMRWKHVILCTLALSALGCGNVFADEYTLTEENQAADSAQDENAVPDLNGWLSSVPDGGIDFDQYQEIMSIMYPELVETDEEDLEDELDVASSSNASRSNARQTVQNILTFNSVAPASVYPSPDDGTISTTYLQYFKDMLVKLPYDTQYVFFRVDDYEYRMVYGDAINFSGNVFSGDALNYIRYYRTNNYSVWKLESGYEGSFRLTTNGYLVYSNVGDLYPSMNGGVYTYAVYACLFVLVLTFLFNVVHAFFFVGRYRF</sequence>
<gene>
    <name evidence="3" type="ORF">NCTC11224_05594</name>
</gene>
<dbReference type="PROSITE" id="PS51257">
    <property type="entry name" value="PROKAR_LIPOPROTEIN"/>
    <property type="match status" value="1"/>
</dbReference>
<protein>
    <recommendedName>
        <fullName evidence="5">Lipoprotein</fullName>
    </recommendedName>
</protein>
<feature type="transmembrane region" description="Helical" evidence="1">
    <location>
        <begin position="231"/>
        <end position="255"/>
    </location>
</feature>
<proteinExistence type="predicted"/>